<feature type="region of interest" description="Disordered" evidence="1">
    <location>
        <begin position="25"/>
        <end position="62"/>
    </location>
</feature>
<evidence type="ECO:0000313" key="2">
    <source>
        <dbReference type="EMBL" id="GAA2112870.1"/>
    </source>
</evidence>
<accession>A0ABN2XJS3</accession>
<organism evidence="2 3">
    <name type="scientific">Streptomyces synnematoformans</name>
    <dbReference type="NCBI Taxonomy" id="415721"/>
    <lineage>
        <taxon>Bacteria</taxon>
        <taxon>Bacillati</taxon>
        <taxon>Actinomycetota</taxon>
        <taxon>Actinomycetes</taxon>
        <taxon>Kitasatosporales</taxon>
        <taxon>Streptomycetaceae</taxon>
        <taxon>Streptomyces</taxon>
    </lineage>
</organism>
<dbReference type="PROSITE" id="PS51257">
    <property type="entry name" value="PROKAR_LIPOPROTEIN"/>
    <property type="match status" value="1"/>
</dbReference>
<proteinExistence type="predicted"/>
<comment type="caution">
    <text evidence="2">The sequence shown here is derived from an EMBL/GenBank/DDBJ whole genome shotgun (WGS) entry which is preliminary data.</text>
</comment>
<evidence type="ECO:0000256" key="1">
    <source>
        <dbReference type="SAM" id="MobiDB-lite"/>
    </source>
</evidence>
<sequence>MTTSRWRGGAAAVLGVALLLTSCGDSGDEDPDKIVGAKRDPTEQSSAPEDAEPAADAPEFDFPADLKVEVDADTTGDGTKDAVLRDHGYAVRANLLALAKLDPELPVLADYVVGDAFINSTDTVESFKAEGRTVTGATRFYDREVELRDKGVASVTYCEDQRKAFNKDVDSGEVDRTEPSAESFVRYTALMEKSDEGVWQMTFDQSERGAPECQL</sequence>
<dbReference type="Proteomes" id="UP001500443">
    <property type="component" value="Unassembled WGS sequence"/>
</dbReference>
<protein>
    <recommendedName>
        <fullName evidence="4">Lipoprotein</fullName>
    </recommendedName>
</protein>
<evidence type="ECO:0008006" key="4">
    <source>
        <dbReference type="Google" id="ProtNLM"/>
    </source>
</evidence>
<gene>
    <name evidence="2" type="ORF">GCM10009802_11280</name>
</gene>
<keyword evidence="3" id="KW-1185">Reference proteome</keyword>
<dbReference type="RefSeq" id="WP_344288493.1">
    <property type="nucleotide sequence ID" value="NZ_BAAAPF010000017.1"/>
</dbReference>
<dbReference type="EMBL" id="BAAAPF010000017">
    <property type="protein sequence ID" value="GAA2112870.1"/>
    <property type="molecule type" value="Genomic_DNA"/>
</dbReference>
<reference evidence="2 3" key="1">
    <citation type="journal article" date="2019" name="Int. J. Syst. Evol. Microbiol.">
        <title>The Global Catalogue of Microorganisms (GCM) 10K type strain sequencing project: providing services to taxonomists for standard genome sequencing and annotation.</title>
        <authorList>
            <consortium name="The Broad Institute Genomics Platform"/>
            <consortium name="The Broad Institute Genome Sequencing Center for Infectious Disease"/>
            <person name="Wu L."/>
            <person name="Ma J."/>
        </authorList>
    </citation>
    <scope>NUCLEOTIDE SEQUENCE [LARGE SCALE GENOMIC DNA]</scope>
    <source>
        <strain evidence="2 3">JCM 15481</strain>
    </source>
</reference>
<evidence type="ECO:0000313" key="3">
    <source>
        <dbReference type="Proteomes" id="UP001500443"/>
    </source>
</evidence>
<name>A0ABN2XJS3_9ACTN</name>
<feature type="compositionally biased region" description="Basic and acidic residues" evidence="1">
    <location>
        <begin position="32"/>
        <end position="42"/>
    </location>
</feature>